<reference evidence="1 2" key="1">
    <citation type="submission" date="2020-03" db="EMBL/GenBank/DDBJ databases">
        <title>Soil Listeria distribution.</title>
        <authorList>
            <person name="Liao J."/>
            <person name="Wiedmann M."/>
        </authorList>
    </citation>
    <scope>NUCLEOTIDE SEQUENCE [LARGE SCALE GENOMIC DNA]</scope>
    <source>
        <strain evidence="1 2">FSL L7-0020</strain>
    </source>
</reference>
<comment type="caution">
    <text evidence="1">The sequence shown here is derived from an EMBL/GenBank/DDBJ whole genome shotgun (WGS) entry which is preliminary data.</text>
</comment>
<protein>
    <submittedName>
        <fullName evidence="1">Uncharacterized protein</fullName>
    </submittedName>
</protein>
<organism evidence="1 2">
    <name type="scientific">Listeria swaminathanii</name>
    <dbReference type="NCBI Taxonomy" id="2713501"/>
    <lineage>
        <taxon>Bacteria</taxon>
        <taxon>Bacillati</taxon>
        <taxon>Bacillota</taxon>
        <taxon>Bacilli</taxon>
        <taxon>Bacillales</taxon>
        <taxon>Listeriaceae</taxon>
        <taxon>Listeria</taxon>
    </lineage>
</organism>
<gene>
    <name evidence="1" type="ORF">HCX62_08975</name>
</gene>
<dbReference type="AlphaFoldDB" id="A0A7X1A1A6"/>
<sequence length="181" mass="20256">MDNEYKQIGYISTEGGPVLFGDYEIITKWNGIMTDDYEKLIEANKEDFIYKIADKNVVAWDPEGGACISIHCNNKDDFTFIKSFIALKDNDKYIDSIGQNEEVLGEVEIFSNTLLILYATESGALLEPLKDNSITRLTGGLAFENSVLSIPVSNGVYRCVSDLVFDSGKLYQAKRLLLTKL</sequence>
<accession>A0A7X1A1A6</accession>
<evidence type="ECO:0000313" key="2">
    <source>
        <dbReference type="Proteomes" id="UP000572016"/>
    </source>
</evidence>
<evidence type="ECO:0000313" key="1">
    <source>
        <dbReference type="EMBL" id="MBC2330166.1"/>
    </source>
</evidence>
<name>A0A7X1A1A6_9LIST</name>
<dbReference type="RefSeq" id="WP_185638576.1">
    <property type="nucleotide sequence ID" value="NZ_JAATOD010000002.1"/>
</dbReference>
<proteinExistence type="predicted"/>
<dbReference type="EMBL" id="JAATOD010000002">
    <property type="protein sequence ID" value="MBC2330166.1"/>
    <property type="molecule type" value="Genomic_DNA"/>
</dbReference>
<dbReference type="Proteomes" id="UP000572016">
    <property type="component" value="Unassembled WGS sequence"/>
</dbReference>